<keyword evidence="3" id="KW-1185">Reference proteome</keyword>
<sequence>MRFDRAVYDRLSDEDKAAYVQATQAAADTGPPPPEGIAPEKAHAQEGFEVIENDDGAATREG</sequence>
<dbReference type="Proteomes" id="UP000182977">
    <property type="component" value="Chromosome I"/>
</dbReference>
<reference evidence="3" key="1">
    <citation type="submission" date="2016-10" db="EMBL/GenBank/DDBJ databases">
        <authorList>
            <person name="Varghese N."/>
            <person name="Submissions S."/>
        </authorList>
    </citation>
    <scope>NUCLEOTIDE SEQUENCE [LARGE SCALE GENOMIC DNA]</scope>
    <source>
        <strain evidence="3">DSM 45079</strain>
    </source>
</reference>
<evidence type="ECO:0000256" key="1">
    <source>
        <dbReference type="SAM" id="MobiDB-lite"/>
    </source>
</evidence>
<evidence type="ECO:0000313" key="3">
    <source>
        <dbReference type="Proteomes" id="UP000182977"/>
    </source>
</evidence>
<accession>A0A1H2M8G1</accession>
<dbReference type="AlphaFoldDB" id="A0A1H2M8G1"/>
<evidence type="ECO:0000313" key="2">
    <source>
        <dbReference type="EMBL" id="SDU89459.1"/>
    </source>
</evidence>
<protein>
    <submittedName>
        <fullName evidence="2">Uncharacterized protein</fullName>
    </submittedName>
</protein>
<organism evidence="2 3">
    <name type="scientific">Jiangella alkaliphila</name>
    <dbReference type="NCBI Taxonomy" id="419479"/>
    <lineage>
        <taxon>Bacteria</taxon>
        <taxon>Bacillati</taxon>
        <taxon>Actinomycetota</taxon>
        <taxon>Actinomycetes</taxon>
        <taxon>Jiangellales</taxon>
        <taxon>Jiangellaceae</taxon>
        <taxon>Jiangella</taxon>
    </lineage>
</organism>
<feature type="region of interest" description="Disordered" evidence="1">
    <location>
        <begin position="24"/>
        <end position="62"/>
    </location>
</feature>
<name>A0A1H2M8G1_9ACTN</name>
<gene>
    <name evidence="2" type="ORF">SAMN04488563_7199</name>
</gene>
<dbReference type="STRING" id="419479.SAMN04488563_7199"/>
<dbReference type="RefSeq" id="WP_046772611.1">
    <property type="nucleotide sequence ID" value="NZ_LBMC01000071.1"/>
</dbReference>
<proteinExistence type="predicted"/>
<dbReference type="EMBL" id="LT629791">
    <property type="protein sequence ID" value="SDU89459.1"/>
    <property type="molecule type" value="Genomic_DNA"/>
</dbReference>